<keyword evidence="7" id="KW-1185">Reference proteome</keyword>
<dbReference type="SMART" id="SM00086">
    <property type="entry name" value="PAC"/>
    <property type="match status" value="3"/>
</dbReference>
<feature type="domain" description="EAL" evidence="4">
    <location>
        <begin position="593"/>
        <end position="847"/>
    </location>
</feature>
<gene>
    <name evidence="6" type="ORF">SAMN05421546_2168</name>
</gene>
<dbReference type="InterPro" id="IPR052155">
    <property type="entry name" value="Biofilm_reg_signaling"/>
</dbReference>
<dbReference type="RefSeq" id="WP_076588101.1">
    <property type="nucleotide sequence ID" value="NZ_FTLW01000005.1"/>
</dbReference>
<dbReference type="PROSITE" id="PS50113">
    <property type="entry name" value="PAC"/>
    <property type="match status" value="2"/>
</dbReference>
<dbReference type="CDD" id="cd01949">
    <property type="entry name" value="GGDEF"/>
    <property type="match status" value="1"/>
</dbReference>
<dbReference type="Gene3D" id="3.30.70.270">
    <property type="match status" value="1"/>
</dbReference>
<dbReference type="InterPro" id="IPR029787">
    <property type="entry name" value="Nucleotide_cyclase"/>
</dbReference>
<dbReference type="EMBL" id="FTLW01000005">
    <property type="protein sequence ID" value="SIQ98698.1"/>
    <property type="molecule type" value="Genomic_DNA"/>
</dbReference>
<evidence type="ECO:0000259" key="5">
    <source>
        <dbReference type="PROSITE" id="PS50887"/>
    </source>
</evidence>
<dbReference type="Pfam" id="PF13426">
    <property type="entry name" value="PAS_9"/>
    <property type="match status" value="1"/>
</dbReference>
<dbReference type="NCBIfam" id="TIGR00254">
    <property type="entry name" value="GGDEF"/>
    <property type="match status" value="1"/>
</dbReference>
<feature type="domain" description="PAS" evidence="2">
    <location>
        <begin position="171"/>
        <end position="212"/>
    </location>
</feature>
<dbReference type="CDD" id="cd01948">
    <property type="entry name" value="EAL"/>
    <property type="match status" value="1"/>
</dbReference>
<feature type="region of interest" description="Disordered" evidence="1">
    <location>
        <begin position="1"/>
        <end position="32"/>
    </location>
</feature>
<evidence type="ECO:0000256" key="1">
    <source>
        <dbReference type="SAM" id="MobiDB-lite"/>
    </source>
</evidence>
<feature type="domain" description="GGDEF" evidence="5">
    <location>
        <begin position="452"/>
        <end position="584"/>
    </location>
</feature>
<dbReference type="Pfam" id="PF00563">
    <property type="entry name" value="EAL"/>
    <property type="match status" value="1"/>
</dbReference>
<proteinExistence type="predicted"/>
<feature type="domain" description="PAC" evidence="3">
    <location>
        <begin position="127"/>
        <end position="177"/>
    </location>
</feature>
<dbReference type="PROSITE" id="PS50887">
    <property type="entry name" value="GGDEF"/>
    <property type="match status" value="1"/>
</dbReference>
<dbReference type="InterPro" id="IPR001633">
    <property type="entry name" value="EAL_dom"/>
</dbReference>
<dbReference type="Proteomes" id="UP000241788">
    <property type="component" value="Unassembled WGS sequence"/>
</dbReference>
<reference evidence="7" key="1">
    <citation type="submission" date="2017-01" db="EMBL/GenBank/DDBJ databases">
        <authorList>
            <person name="Varghese N."/>
            <person name="Submissions S."/>
        </authorList>
    </citation>
    <scope>NUCLEOTIDE SEQUENCE [LARGE SCALE GENOMIC DNA]</scope>
    <source>
        <strain evidence="7">UM1</strain>
    </source>
</reference>
<organism evidence="6 7">
    <name type="scientific">Solilutibacter tolerans</name>
    <dbReference type="NCBI Taxonomy" id="1604334"/>
    <lineage>
        <taxon>Bacteria</taxon>
        <taxon>Pseudomonadati</taxon>
        <taxon>Pseudomonadota</taxon>
        <taxon>Gammaproteobacteria</taxon>
        <taxon>Lysobacterales</taxon>
        <taxon>Lysobacteraceae</taxon>
        <taxon>Solilutibacter</taxon>
    </lineage>
</organism>
<dbReference type="InterPro" id="IPR035919">
    <property type="entry name" value="EAL_sf"/>
</dbReference>
<evidence type="ECO:0000313" key="6">
    <source>
        <dbReference type="EMBL" id="SIQ98698.1"/>
    </source>
</evidence>
<dbReference type="SUPFAM" id="SSF141868">
    <property type="entry name" value="EAL domain-like"/>
    <property type="match status" value="1"/>
</dbReference>
<dbReference type="Pfam" id="PF13188">
    <property type="entry name" value="PAS_8"/>
    <property type="match status" value="1"/>
</dbReference>
<dbReference type="PROSITE" id="PS50883">
    <property type="entry name" value="EAL"/>
    <property type="match status" value="1"/>
</dbReference>
<feature type="domain" description="PAC" evidence="3">
    <location>
        <begin position="372"/>
        <end position="423"/>
    </location>
</feature>
<protein>
    <submittedName>
        <fullName evidence="6">PAS domain S-box-containing protein/diguanylate cyclase (GGDEF) domain-containing protein</fullName>
    </submittedName>
</protein>
<dbReference type="PANTHER" id="PTHR44757:SF2">
    <property type="entry name" value="BIOFILM ARCHITECTURE MAINTENANCE PROTEIN MBAA"/>
    <property type="match status" value="1"/>
</dbReference>
<dbReference type="InterPro" id="IPR001610">
    <property type="entry name" value="PAC"/>
</dbReference>
<dbReference type="PANTHER" id="PTHR44757">
    <property type="entry name" value="DIGUANYLATE CYCLASE DGCP"/>
    <property type="match status" value="1"/>
</dbReference>
<dbReference type="OrthoDB" id="9804951at2"/>
<evidence type="ECO:0000259" key="3">
    <source>
        <dbReference type="PROSITE" id="PS50113"/>
    </source>
</evidence>
<evidence type="ECO:0000259" key="4">
    <source>
        <dbReference type="PROSITE" id="PS50883"/>
    </source>
</evidence>
<dbReference type="SMART" id="SM00052">
    <property type="entry name" value="EAL"/>
    <property type="match status" value="1"/>
</dbReference>
<dbReference type="InterPro" id="IPR000160">
    <property type="entry name" value="GGDEF_dom"/>
</dbReference>
<name>A0A1N6X8L6_9GAMM</name>
<dbReference type="Pfam" id="PF00990">
    <property type="entry name" value="GGDEF"/>
    <property type="match status" value="1"/>
</dbReference>
<dbReference type="AlphaFoldDB" id="A0A1N6X8L6"/>
<evidence type="ECO:0000313" key="7">
    <source>
        <dbReference type="Proteomes" id="UP000241788"/>
    </source>
</evidence>
<dbReference type="PROSITE" id="PS50112">
    <property type="entry name" value="PAS"/>
    <property type="match status" value="2"/>
</dbReference>
<dbReference type="CDD" id="cd00130">
    <property type="entry name" value="PAS"/>
    <property type="match status" value="1"/>
</dbReference>
<dbReference type="STRING" id="1604334.SAMN05421546_2168"/>
<feature type="domain" description="PAS" evidence="2">
    <location>
        <begin position="55"/>
        <end position="108"/>
    </location>
</feature>
<dbReference type="InterPro" id="IPR035965">
    <property type="entry name" value="PAS-like_dom_sf"/>
</dbReference>
<dbReference type="SMART" id="SM00267">
    <property type="entry name" value="GGDEF"/>
    <property type="match status" value="1"/>
</dbReference>
<dbReference type="SMART" id="SM00091">
    <property type="entry name" value="PAS"/>
    <property type="match status" value="2"/>
</dbReference>
<sequence>MKDRPAHATTHVPNGELQSELGKLAADPDSPPETRQLIAKALAAWQETAAAYDAAERRYRGLFDAVPDPVSIIDWDGTVLDMNSAGLRLFGRDRDMLVGKPIETINPDLPRGHLIPVLDALGRGESYVIEVTNMRADGTRFPVEVHSASIDYEGAQRIVAVARDLSSRADVERRYAELIESVDNGIVVQDGEGRVVHINSAAMRILGLMPGDSSEAALTSGRWLVVDEHGRPLSPSQLPPQVARSTGKMVESQILGVFRTDTDQFAWLSVTVIPKFHPQSGKPDQTLSLFNDVTALKRDSAMFQRVQSLATIGAWEFNQGNAHVYLTDGARGVLGRSGNLDSLDMFCDCFVGTDALRLAAAIDKAYDDGRAFSLDLRTIQSAGAECWVRVQGELDRKDPSGQCLTGTVSDISERKLVEDTLRKQARTDPLTGLLNRDAILDELQAYLAGASPKLAVLYIDLDRFKIINDVLGHNVGDRLLCAVAERLWAAVGNRGLCARLGGDEFLVLCRLTKPDIHIEIAEAILSEIARPFRIEQEEFSVSASIGITESPRDGCDALALIQNADAAMYDSKRRAYNGWQSYTDDLARRQRDRLQVDFQMRGALDNNELSLLYQPQVDLRTGLVVGAEALMRWHNSQLGVMRPDIFISHAESTGEIIRLGAWALREACMQVRRWRDEGHNTVRVAVNVSYRQFLADDLAGTVEAALSAAGIPGTALELEFTERVLIEDEPDTLRIFAQLRDLGVMLSIDDFGEGYSGLNYLRRLPIHGLKLSQLFLQGVPTNTSDVAVCQAVSGIARSLGLGLVAEGVENEAQRRFLVDLGVPVGQGYLFAPALSPDDFIQLLNTPPYAKHGT</sequence>
<accession>A0A1N6X8L6</accession>
<dbReference type="InterPro" id="IPR043128">
    <property type="entry name" value="Rev_trsase/Diguanyl_cyclase"/>
</dbReference>
<evidence type="ECO:0000259" key="2">
    <source>
        <dbReference type="PROSITE" id="PS50112"/>
    </source>
</evidence>
<dbReference type="NCBIfam" id="TIGR00229">
    <property type="entry name" value="sensory_box"/>
    <property type="match status" value="2"/>
</dbReference>
<dbReference type="Gene3D" id="3.20.20.450">
    <property type="entry name" value="EAL domain"/>
    <property type="match status" value="1"/>
</dbReference>
<dbReference type="Gene3D" id="3.30.450.20">
    <property type="entry name" value="PAS domain"/>
    <property type="match status" value="3"/>
</dbReference>
<dbReference type="InterPro" id="IPR000014">
    <property type="entry name" value="PAS"/>
</dbReference>
<dbReference type="SUPFAM" id="SSF55785">
    <property type="entry name" value="PYP-like sensor domain (PAS domain)"/>
    <property type="match status" value="3"/>
</dbReference>
<dbReference type="InterPro" id="IPR000700">
    <property type="entry name" value="PAS-assoc_C"/>
</dbReference>
<dbReference type="SUPFAM" id="SSF55073">
    <property type="entry name" value="Nucleotide cyclase"/>
    <property type="match status" value="1"/>
</dbReference>